<evidence type="ECO:0000313" key="9">
    <source>
        <dbReference type="Proteomes" id="UP001438707"/>
    </source>
</evidence>
<dbReference type="PROSITE" id="PS50014">
    <property type="entry name" value="BROMODOMAIN_2"/>
    <property type="match status" value="1"/>
</dbReference>
<feature type="region of interest" description="Disordered" evidence="5">
    <location>
        <begin position="350"/>
        <end position="486"/>
    </location>
</feature>
<dbReference type="Gene3D" id="1.20.920.10">
    <property type="entry name" value="Bromodomain-like"/>
    <property type="match status" value="1"/>
</dbReference>
<evidence type="ECO:0000259" key="6">
    <source>
        <dbReference type="PROSITE" id="PS50014"/>
    </source>
</evidence>
<evidence type="ECO:0000256" key="2">
    <source>
        <dbReference type="ARBA" id="ARBA00023117"/>
    </source>
</evidence>
<dbReference type="InterPro" id="IPR036427">
    <property type="entry name" value="Bromodomain-like_sf"/>
</dbReference>
<feature type="compositionally biased region" description="Polar residues" evidence="5">
    <location>
        <begin position="465"/>
        <end position="475"/>
    </location>
</feature>
<feature type="compositionally biased region" description="Basic and acidic residues" evidence="5">
    <location>
        <begin position="521"/>
        <end position="592"/>
    </location>
</feature>
<dbReference type="PRINTS" id="PR00503">
    <property type="entry name" value="BROMODOMAIN"/>
</dbReference>
<dbReference type="Pfam" id="PF17035">
    <property type="entry name" value="BET"/>
    <property type="match status" value="1"/>
</dbReference>
<dbReference type="SUPFAM" id="SSF47370">
    <property type="entry name" value="Bromodomain"/>
    <property type="match status" value="1"/>
</dbReference>
<feature type="compositionally biased region" description="Acidic residues" evidence="5">
    <location>
        <begin position="633"/>
        <end position="647"/>
    </location>
</feature>
<dbReference type="EMBL" id="JALJOS010000004">
    <property type="protein sequence ID" value="KAK9840229.1"/>
    <property type="molecule type" value="Genomic_DNA"/>
</dbReference>
<feature type="region of interest" description="Disordered" evidence="5">
    <location>
        <begin position="499"/>
        <end position="673"/>
    </location>
</feature>
<proteinExistence type="predicted"/>
<feature type="compositionally biased region" description="Polar residues" evidence="5">
    <location>
        <begin position="445"/>
        <end position="455"/>
    </location>
</feature>
<feature type="compositionally biased region" description="Acidic residues" evidence="5">
    <location>
        <begin position="662"/>
        <end position="673"/>
    </location>
</feature>
<gene>
    <name evidence="8" type="ORF">WJX74_005950</name>
</gene>
<feature type="compositionally biased region" description="Low complexity" evidence="5">
    <location>
        <begin position="410"/>
        <end position="431"/>
    </location>
</feature>
<feature type="domain" description="NET" evidence="7">
    <location>
        <begin position="260"/>
        <end position="345"/>
    </location>
</feature>
<dbReference type="InterPro" id="IPR038336">
    <property type="entry name" value="NET_sf"/>
</dbReference>
<dbReference type="Pfam" id="PF00439">
    <property type="entry name" value="Bromodomain"/>
    <property type="match status" value="1"/>
</dbReference>
<keyword evidence="9" id="KW-1185">Reference proteome</keyword>
<feature type="domain" description="Bromo" evidence="6">
    <location>
        <begin position="115"/>
        <end position="192"/>
    </location>
</feature>
<dbReference type="SMART" id="SM00297">
    <property type="entry name" value="BROMO"/>
    <property type="match status" value="1"/>
</dbReference>
<organism evidence="8 9">
    <name type="scientific">Apatococcus lobatus</name>
    <dbReference type="NCBI Taxonomy" id="904363"/>
    <lineage>
        <taxon>Eukaryota</taxon>
        <taxon>Viridiplantae</taxon>
        <taxon>Chlorophyta</taxon>
        <taxon>core chlorophytes</taxon>
        <taxon>Trebouxiophyceae</taxon>
        <taxon>Chlorellales</taxon>
        <taxon>Chlorellaceae</taxon>
        <taxon>Apatococcus</taxon>
    </lineage>
</organism>
<evidence type="ECO:0000256" key="3">
    <source>
        <dbReference type="ARBA" id="ARBA00023163"/>
    </source>
</evidence>
<evidence type="ECO:0000256" key="1">
    <source>
        <dbReference type="ARBA" id="ARBA00023015"/>
    </source>
</evidence>
<dbReference type="Gene3D" id="1.20.1270.220">
    <property type="match status" value="1"/>
</dbReference>
<feature type="region of interest" description="Disordered" evidence="5">
    <location>
        <begin position="38"/>
        <end position="79"/>
    </location>
</feature>
<keyword evidence="2 4" id="KW-0103">Bromodomain</keyword>
<dbReference type="AlphaFoldDB" id="A0AAW1S2B4"/>
<feature type="compositionally biased region" description="Basic and acidic residues" evidence="5">
    <location>
        <begin position="599"/>
        <end position="617"/>
    </location>
</feature>
<keyword evidence="1" id="KW-0805">Transcription regulation</keyword>
<sequence>MDARRQWALNRKKALEDELRELDKQRAQVQQRINELSGGGLAAGQAPRLGAGPGTLSSVPSKGGRKRPAGHPGAVAVRPEPDLTPAAKRQRLEVDRQKRVNALWGQCATQLKNLSKNKDAHYFLKPVDPVALKCPDYFDIVKKPMSLDIIQNRLGSANGANRKYRNVQDFVSDVRQIWANCRAYNGETHPVRLAGERMSDNWEKKWQHSDLEAKFAQEELIQKAEDNGQDWGANGHAEPSLPARMDEMNTELQELQQRIPAKAGAQKEGVSWADKRRLSIAIGNLSGDKIAQVMSIISCGASGQKLAEDNGEGEVELELDDLDDATLKALQRYIEKQAAQATATAAAKAKATAEQNKQPAGQPQEGAQAAASRPQGHEGAGASSAARPAEPNGAAAPAGPAPTPHPAAPAQPDGASPSSSSSSSGSDSSDTGSDDEAVSRRENVGDTSTFHQGGQQDAGHGEVTTLVSGTGNRSDPSGIFKNASKMERTVEVDVDAWANLDDKDPAEEAAPADGPQDDLWQEFRSRDQVANDKAQEEKALKDQEQAQKQAEKQKAEAEVKRKADEAEAARKEAEAAKERDKQAKIEEQRQRELAQLQRTAKDEEGAGPDGREHDLLKMPHRANNAMMHLKPVDDDDGSSSDDDDDAGTEPGNGPSSQGASAAEEDDGEEEGEL</sequence>
<dbReference type="Proteomes" id="UP001438707">
    <property type="component" value="Unassembled WGS sequence"/>
</dbReference>
<name>A0AAW1S2B4_9CHLO</name>
<evidence type="ECO:0000256" key="5">
    <source>
        <dbReference type="SAM" id="MobiDB-lite"/>
    </source>
</evidence>
<dbReference type="InterPro" id="IPR027353">
    <property type="entry name" value="NET_dom"/>
</dbReference>
<dbReference type="InterPro" id="IPR001487">
    <property type="entry name" value="Bromodomain"/>
</dbReference>
<feature type="compositionally biased region" description="Pro residues" evidence="5">
    <location>
        <begin position="399"/>
        <end position="409"/>
    </location>
</feature>
<comment type="caution">
    <text evidence="8">The sequence shown here is derived from an EMBL/GenBank/DDBJ whole genome shotgun (WGS) entry which is preliminary data.</text>
</comment>
<dbReference type="PANTHER" id="PTHR45926">
    <property type="entry name" value="OSJNBA0053K19.4 PROTEIN"/>
    <property type="match status" value="1"/>
</dbReference>
<accession>A0AAW1S2B4</accession>
<feature type="compositionally biased region" description="Low complexity" evidence="5">
    <location>
        <begin position="350"/>
        <end position="371"/>
    </location>
</feature>
<dbReference type="PROSITE" id="PS51525">
    <property type="entry name" value="NET"/>
    <property type="match status" value="1"/>
</dbReference>
<feature type="compositionally biased region" description="Low complexity" evidence="5">
    <location>
        <begin position="385"/>
        <end position="398"/>
    </location>
</feature>
<keyword evidence="3" id="KW-0804">Transcription</keyword>
<protein>
    <submittedName>
        <fullName evidence="8">Uncharacterized protein</fullName>
    </submittedName>
</protein>
<evidence type="ECO:0000256" key="4">
    <source>
        <dbReference type="PROSITE-ProRule" id="PRU00035"/>
    </source>
</evidence>
<evidence type="ECO:0000313" key="8">
    <source>
        <dbReference type="EMBL" id="KAK9840229.1"/>
    </source>
</evidence>
<evidence type="ECO:0000259" key="7">
    <source>
        <dbReference type="PROSITE" id="PS51525"/>
    </source>
</evidence>
<reference evidence="8 9" key="1">
    <citation type="journal article" date="2024" name="Nat. Commun.">
        <title>Phylogenomics reveals the evolutionary origins of lichenization in chlorophyte algae.</title>
        <authorList>
            <person name="Puginier C."/>
            <person name="Libourel C."/>
            <person name="Otte J."/>
            <person name="Skaloud P."/>
            <person name="Haon M."/>
            <person name="Grisel S."/>
            <person name="Petersen M."/>
            <person name="Berrin J.G."/>
            <person name="Delaux P.M."/>
            <person name="Dal Grande F."/>
            <person name="Keller J."/>
        </authorList>
    </citation>
    <scope>NUCLEOTIDE SEQUENCE [LARGE SCALE GENOMIC DNA]</scope>
    <source>
        <strain evidence="8 9">SAG 2145</strain>
    </source>
</reference>